<dbReference type="EMBL" id="JADBDZ010000001">
    <property type="protein sequence ID" value="MBE1532804.1"/>
    <property type="molecule type" value="Genomic_DNA"/>
</dbReference>
<gene>
    <name evidence="3" type="ORF">H4W34_002637</name>
</gene>
<evidence type="ECO:0000313" key="4">
    <source>
        <dbReference type="Proteomes" id="UP000627838"/>
    </source>
</evidence>
<evidence type="ECO:0000256" key="1">
    <source>
        <dbReference type="SAM" id="MobiDB-lite"/>
    </source>
</evidence>
<comment type="caution">
    <text evidence="3">The sequence shown here is derived from an EMBL/GenBank/DDBJ whole genome shotgun (WGS) entry which is preliminary data.</text>
</comment>
<sequence>MGLSQREELLLRRIDARLRRDDPLLAHRLATFTPDRPAPDPTPDERGRAGFAVSWRPPRSAIVVMSMALAAAVVLLALVMLSVRPPCERPATVRSPASAAGPPSVPSAAPPPATC</sequence>
<keyword evidence="2" id="KW-0472">Membrane</keyword>
<dbReference type="Proteomes" id="UP000627838">
    <property type="component" value="Unassembled WGS sequence"/>
</dbReference>
<evidence type="ECO:0000313" key="3">
    <source>
        <dbReference type="EMBL" id="MBE1532804.1"/>
    </source>
</evidence>
<evidence type="ECO:0008006" key="5">
    <source>
        <dbReference type="Google" id="ProtNLM"/>
    </source>
</evidence>
<keyword evidence="4" id="KW-1185">Reference proteome</keyword>
<keyword evidence="2" id="KW-1133">Transmembrane helix</keyword>
<name>A0ABR9JQF6_9ACTN</name>
<organism evidence="3 4">
    <name type="scientific">Actinomadura algeriensis</name>
    <dbReference type="NCBI Taxonomy" id="1679523"/>
    <lineage>
        <taxon>Bacteria</taxon>
        <taxon>Bacillati</taxon>
        <taxon>Actinomycetota</taxon>
        <taxon>Actinomycetes</taxon>
        <taxon>Streptosporangiales</taxon>
        <taxon>Thermomonosporaceae</taxon>
        <taxon>Actinomadura</taxon>
    </lineage>
</organism>
<evidence type="ECO:0000256" key="2">
    <source>
        <dbReference type="SAM" id="Phobius"/>
    </source>
</evidence>
<protein>
    <recommendedName>
        <fullName evidence="5">DUF3040 domain-containing protein</fullName>
    </recommendedName>
</protein>
<feature type="region of interest" description="Disordered" evidence="1">
    <location>
        <begin position="32"/>
        <end position="51"/>
    </location>
</feature>
<feature type="transmembrane region" description="Helical" evidence="2">
    <location>
        <begin position="61"/>
        <end position="81"/>
    </location>
</feature>
<feature type="region of interest" description="Disordered" evidence="1">
    <location>
        <begin position="88"/>
        <end position="115"/>
    </location>
</feature>
<accession>A0ABR9JQF6</accession>
<proteinExistence type="predicted"/>
<feature type="compositionally biased region" description="Pro residues" evidence="1">
    <location>
        <begin position="103"/>
        <end position="115"/>
    </location>
</feature>
<reference evidence="3 4" key="1">
    <citation type="submission" date="2020-10" db="EMBL/GenBank/DDBJ databases">
        <title>Sequencing the genomes of 1000 actinobacteria strains.</title>
        <authorList>
            <person name="Klenk H.-P."/>
        </authorList>
    </citation>
    <scope>NUCLEOTIDE SEQUENCE [LARGE SCALE GENOMIC DNA]</scope>
    <source>
        <strain evidence="3 4">DSM 46744</strain>
    </source>
</reference>
<dbReference type="RefSeq" id="WP_192759447.1">
    <property type="nucleotide sequence ID" value="NZ_JADBDZ010000001.1"/>
</dbReference>
<keyword evidence="2" id="KW-0812">Transmembrane</keyword>